<gene>
    <name evidence="1" type="ORF">FHP05_09750</name>
</gene>
<evidence type="ECO:0008006" key="3">
    <source>
        <dbReference type="Google" id="ProtNLM"/>
    </source>
</evidence>
<dbReference type="RefSeq" id="WP_147667542.1">
    <property type="nucleotide sequence ID" value="NZ_VDUW01000006.1"/>
</dbReference>
<protein>
    <recommendedName>
        <fullName evidence="3">YhdB-like protein</fullName>
    </recommendedName>
</protein>
<organism evidence="1 2">
    <name type="scientific">Cerasibacillus terrae</name>
    <dbReference type="NCBI Taxonomy" id="2498845"/>
    <lineage>
        <taxon>Bacteria</taxon>
        <taxon>Bacillati</taxon>
        <taxon>Bacillota</taxon>
        <taxon>Bacilli</taxon>
        <taxon>Bacillales</taxon>
        <taxon>Bacillaceae</taxon>
        <taxon>Cerasibacillus</taxon>
    </lineage>
</organism>
<dbReference type="EMBL" id="VDUW01000006">
    <property type="protein sequence ID" value="TXL63965.1"/>
    <property type="molecule type" value="Genomic_DNA"/>
</dbReference>
<accession>A0A5C8NT16</accession>
<proteinExistence type="predicted"/>
<name>A0A5C8NT16_9BACI</name>
<evidence type="ECO:0000313" key="1">
    <source>
        <dbReference type="EMBL" id="TXL63965.1"/>
    </source>
</evidence>
<dbReference type="InterPro" id="IPR025431">
    <property type="entry name" value="YhdB-like"/>
</dbReference>
<dbReference type="OrthoDB" id="2691588at2"/>
<keyword evidence="2" id="KW-1185">Reference proteome</keyword>
<reference evidence="1 2" key="1">
    <citation type="submission" date="2019-06" db="EMBL/GenBank/DDBJ databases">
        <title>Cerasibacillus sp. nov., isolated from maize field.</title>
        <authorList>
            <person name="Lin S.-Y."/>
            <person name="Tsai C.-F."/>
            <person name="Young C.-C."/>
        </authorList>
    </citation>
    <scope>NUCLEOTIDE SEQUENCE [LARGE SCALE GENOMIC DNA]</scope>
    <source>
        <strain evidence="1 2">CC-CFT480</strain>
    </source>
</reference>
<evidence type="ECO:0000313" key="2">
    <source>
        <dbReference type="Proteomes" id="UP000321574"/>
    </source>
</evidence>
<comment type="caution">
    <text evidence="1">The sequence shown here is derived from an EMBL/GenBank/DDBJ whole genome shotgun (WGS) entry which is preliminary data.</text>
</comment>
<dbReference type="AlphaFoldDB" id="A0A5C8NT16"/>
<dbReference type="Proteomes" id="UP000321574">
    <property type="component" value="Unassembled WGS sequence"/>
</dbReference>
<dbReference type="Pfam" id="PF14148">
    <property type="entry name" value="YhdB"/>
    <property type="match status" value="1"/>
</dbReference>
<sequence>MDVSIPDYDRALYYMLCGEWDNLLVLMVRTNDDILSKRIQDFLHAFHYASDKQTIVVSHDNLLYYLDHAMKYTTPSTYLNI</sequence>